<protein>
    <submittedName>
        <fullName evidence="4">NUDIX hydrolase</fullName>
    </submittedName>
</protein>
<evidence type="ECO:0000256" key="1">
    <source>
        <dbReference type="ARBA" id="ARBA00001946"/>
    </source>
</evidence>
<dbReference type="PRINTS" id="PR00502">
    <property type="entry name" value="NUDIXFAMILY"/>
</dbReference>
<sequence length="153" mass="17219">MLSDYLWNLRAKIGNELIQLPSVAAVILNANDQILLQEKDGAQGWNLPAGVIELAETPQQALARQVRQDTGLELLCSQLLDVFGGKAFRYIYPNGDEVEYTVIVFNCVTEGQLRAQDEQNGKLRYFSRSQMPTLALPYPREVLFRHCRANPPA</sequence>
<dbReference type="GO" id="GO:0016787">
    <property type="term" value="F:hydrolase activity"/>
    <property type="evidence" value="ECO:0007669"/>
    <property type="project" value="UniProtKB-KW"/>
</dbReference>
<evidence type="ECO:0000313" key="4">
    <source>
        <dbReference type="EMBL" id="HBP29196.1"/>
    </source>
</evidence>
<dbReference type="Gene3D" id="3.90.79.10">
    <property type="entry name" value="Nucleoside Triphosphate Pyrophosphohydrolase"/>
    <property type="match status" value="1"/>
</dbReference>
<dbReference type="EMBL" id="DOEK01000016">
    <property type="protein sequence ID" value="HBP29196.1"/>
    <property type="molecule type" value="Genomic_DNA"/>
</dbReference>
<dbReference type="Proteomes" id="UP000264036">
    <property type="component" value="Unassembled WGS sequence"/>
</dbReference>
<dbReference type="AlphaFoldDB" id="A0A356LDW8"/>
<comment type="cofactor">
    <cofactor evidence="1">
        <name>Mg(2+)</name>
        <dbReference type="ChEBI" id="CHEBI:18420"/>
    </cofactor>
</comment>
<feature type="domain" description="Nudix hydrolase" evidence="3">
    <location>
        <begin position="18"/>
        <end position="148"/>
    </location>
</feature>
<evidence type="ECO:0000259" key="3">
    <source>
        <dbReference type="PROSITE" id="PS51462"/>
    </source>
</evidence>
<proteinExistence type="predicted"/>
<keyword evidence="2 4" id="KW-0378">Hydrolase</keyword>
<dbReference type="SUPFAM" id="SSF55811">
    <property type="entry name" value="Nudix"/>
    <property type="match status" value="1"/>
</dbReference>
<dbReference type="Pfam" id="PF00293">
    <property type="entry name" value="NUDIX"/>
    <property type="match status" value="1"/>
</dbReference>
<organism evidence="4 5">
    <name type="scientific">Advenella kashmirensis</name>
    <dbReference type="NCBI Taxonomy" id="310575"/>
    <lineage>
        <taxon>Bacteria</taxon>
        <taxon>Pseudomonadati</taxon>
        <taxon>Pseudomonadota</taxon>
        <taxon>Betaproteobacteria</taxon>
        <taxon>Burkholderiales</taxon>
        <taxon>Alcaligenaceae</taxon>
    </lineage>
</organism>
<evidence type="ECO:0000256" key="2">
    <source>
        <dbReference type="ARBA" id="ARBA00022801"/>
    </source>
</evidence>
<dbReference type="InterPro" id="IPR000086">
    <property type="entry name" value="NUDIX_hydrolase_dom"/>
</dbReference>
<dbReference type="InterPro" id="IPR015797">
    <property type="entry name" value="NUDIX_hydrolase-like_dom_sf"/>
</dbReference>
<reference evidence="4 5" key="1">
    <citation type="journal article" date="2018" name="Nat. Biotechnol.">
        <title>A standardized bacterial taxonomy based on genome phylogeny substantially revises the tree of life.</title>
        <authorList>
            <person name="Parks D.H."/>
            <person name="Chuvochina M."/>
            <person name="Waite D.W."/>
            <person name="Rinke C."/>
            <person name="Skarshewski A."/>
            <person name="Chaumeil P.A."/>
            <person name="Hugenholtz P."/>
        </authorList>
    </citation>
    <scope>NUCLEOTIDE SEQUENCE [LARGE SCALE GENOMIC DNA]</scope>
    <source>
        <strain evidence="4">UBA10707</strain>
    </source>
</reference>
<dbReference type="PANTHER" id="PTHR43046">
    <property type="entry name" value="GDP-MANNOSE MANNOSYL HYDROLASE"/>
    <property type="match status" value="1"/>
</dbReference>
<dbReference type="PROSITE" id="PS51462">
    <property type="entry name" value="NUDIX"/>
    <property type="match status" value="1"/>
</dbReference>
<gene>
    <name evidence="4" type="ORF">DD666_07250</name>
</gene>
<dbReference type="PANTHER" id="PTHR43046:SF2">
    <property type="entry name" value="8-OXO-DGTP DIPHOSPHATASE-RELATED"/>
    <property type="match status" value="1"/>
</dbReference>
<dbReference type="InterPro" id="IPR020476">
    <property type="entry name" value="Nudix_hydrolase"/>
</dbReference>
<comment type="caution">
    <text evidence="4">The sequence shown here is derived from an EMBL/GenBank/DDBJ whole genome shotgun (WGS) entry which is preliminary data.</text>
</comment>
<dbReference type="CDD" id="cd04676">
    <property type="entry name" value="NUDIX_Hydrolase"/>
    <property type="match status" value="1"/>
</dbReference>
<name>A0A356LDW8_9BURK</name>
<evidence type="ECO:0000313" key="5">
    <source>
        <dbReference type="Proteomes" id="UP000264036"/>
    </source>
</evidence>
<accession>A0A356LDW8</accession>